<evidence type="ECO:0000313" key="2">
    <source>
        <dbReference type="Proteomes" id="UP000029734"/>
    </source>
</evidence>
<organism evidence="1 2">
    <name type="scientific">Paenibacillus wynnii</name>
    <dbReference type="NCBI Taxonomy" id="268407"/>
    <lineage>
        <taxon>Bacteria</taxon>
        <taxon>Bacillati</taxon>
        <taxon>Bacillota</taxon>
        <taxon>Bacilli</taxon>
        <taxon>Bacillales</taxon>
        <taxon>Paenibacillaceae</taxon>
        <taxon>Paenibacillus</taxon>
    </lineage>
</organism>
<dbReference type="eggNOG" id="ENOG50305KD">
    <property type="taxonomic scope" value="Bacteria"/>
</dbReference>
<dbReference type="Proteomes" id="UP000029734">
    <property type="component" value="Unassembled WGS sequence"/>
</dbReference>
<reference evidence="1 2" key="1">
    <citation type="submission" date="2014-08" db="EMBL/GenBank/DDBJ databases">
        <authorList>
            <person name="den Bakker H.C."/>
        </authorList>
    </citation>
    <scope>NUCLEOTIDE SEQUENCE [LARGE SCALE GENOMIC DNA]</scope>
    <source>
        <strain evidence="1 2">DSM 18334</strain>
    </source>
</reference>
<proteinExistence type="predicted"/>
<dbReference type="STRING" id="268407.PWYN_26265"/>
<dbReference type="AlphaFoldDB" id="A0A098M657"/>
<dbReference type="RefSeq" id="WP_036657773.1">
    <property type="nucleotide sequence ID" value="NZ_JQCR01000003.1"/>
</dbReference>
<dbReference type="OrthoDB" id="2639206at2"/>
<evidence type="ECO:0000313" key="1">
    <source>
        <dbReference type="EMBL" id="KGE18049.1"/>
    </source>
</evidence>
<name>A0A098M657_9BACL</name>
<protein>
    <submittedName>
        <fullName evidence="1">Uncharacterized protein</fullName>
    </submittedName>
</protein>
<comment type="caution">
    <text evidence="1">The sequence shown here is derived from an EMBL/GenBank/DDBJ whole genome shotgun (WGS) entry which is preliminary data.</text>
</comment>
<keyword evidence="2" id="KW-1185">Reference proteome</keyword>
<accession>A0A098M657</accession>
<sequence>MDEQAQGAKELFALYYGSLLHMHREGKSEEYRSYNISKEIEIEWFQEMIEKHSKDLSIRNWDAVASLSSIAKNYQDSSMVEKVASFAARNIMSADSIVKLMFAEGMVEIIRSNKKVLSKELLFKACKGTVEILEGIISLPLVIDPGHELEQFHIKDKRSLNSRAKQGVQAVMDILN</sequence>
<reference evidence="1 2" key="2">
    <citation type="submission" date="2014-10" db="EMBL/GenBank/DDBJ databases">
        <title>Comparative genomics of the Paenibacillus odorifer group.</title>
        <authorList>
            <person name="Tsai Y.-C."/>
            <person name="Martin N."/>
            <person name="Korlach J."/>
            <person name="Wiedmann M."/>
        </authorList>
    </citation>
    <scope>NUCLEOTIDE SEQUENCE [LARGE SCALE GENOMIC DNA]</scope>
    <source>
        <strain evidence="1 2">DSM 18334</strain>
    </source>
</reference>
<gene>
    <name evidence="1" type="ORF">PWYN_26265</name>
</gene>
<dbReference type="EMBL" id="JQCR01000003">
    <property type="protein sequence ID" value="KGE18049.1"/>
    <property type="molecule type" value="Genomic_DNA"/>
</dbReference>